<name>A0A4Y5TP16_9CAUD</name>
<protein>
    <submittedName>
        <fullName evidence="1">Uncharacterized protein</fullName>
    </submittedName>
</protein>
<gene>
    <name evidence="1" type="ORF">CPT_Moabite_078</name>
</gene>
<proteinExistence type="predicted"/>
<dbReference type="Proteomes" id="UP000319063">
    <property type="component" value="Segment"/>
</dbReference>
<accession>A0A4Y5TP16</accession>
<keyword evidence="2" id="KW-1185">Reference proteome</keyword>
<organism evidence="1 2">
    <name type="scientific">Serratia phage Moabite</name>
    <dbReference type="NCBI Taxonomy" id="2587814"/>
    <lineage>
        <taxon>Viruses</taxon>
        <taxon>Duplodnaviria</taxon>
        <taxon>Heunggongvirae</taxon>
        <taxon>Uroviricota</taxon>
        <taxon>Caudoviricetes</taxon>
        <taxon>Chimalliviridae</taxon>
        <taxon>Moabitevirus</taxon>
        <taxon>Moabitevirus moabite</taxon>
    </lineage>
</organism>
<evidence type="ECO:0000313" key="2">
    <source>
        <dbReference type="Proteomes" id="UP000319063"/>
    </source>
</evidence>
<evidence type="ECO:0000313" key="1">
    <source>
        <dbReference type="EMBL" id="QDB71108.1"/>
    </source>
</evidence>
<reference evidence="2" key="1">
    <citation type="submission" date="2019-05" db="EMBL/GenBank/DDBJ databases">
        <title>Complete Genome Sequence of Serratia marcescens Myophage Moabite.</title>
        <authorList>
            <person name="Price L."/>
            <person name="Rohren M."/>
            <person name="Newkirk H."/>
            <person name="Liu M."/>
            <person name="Ramsey J."/>
        </authorList>
    </citation>
    <scope>NUCLEOTIDE SEQUENCE [LARGE SCALE GENOMIC DNA]</scope>
</reference>
<dbReference type="EMBL" id="MK994515">
    <property type="protein sequence ID" value="QDB71108.1"/>
    <property type="molecule type" value="Genomic_DNA"/>
</dbReference>
<sequence>MGCDNNDTCPPKPWVLHPEKEDWQPIHSDQWLARAAFITP</sequence>